<keyword evidence="6" id="KW-0963">Cytoplasm</keyword>
<dbReference type="InterPro" id="IPR006073">
    <property type="entry name" value="GTP-bd"/>
</dbReference>
<dbReference type="PROSITE" id="PS51713">
    <property type="entry name" value="G_ERA"/>
    <property type="match status" value="1"/>
</dbReference>
<feature type="region of interest" description="G2" evidence="7">
    <location>
        <begin position="37"/>
        <end position="41"/>
    </location>
</feature>
<comment type="similarity">
    <text evidence="1 6 7 8">Belongs to the TRAFAC class TrmE-Era-EngA-EngB-Septin-like GTPase superfamily. Era GTPase family.</text>
</comment>
<keyword evidence="6" id="KW-0472">Membrane</keyword>
<dbReference type="InterPro" id="IPR009019">
    <property type="entry name" value="KH_sf_prok-type"/>
</dbReference>
<dbReference type="Gene3D" id="3.40.50.300">
    <property type="entry name" value="P-loop containing nucleotide triphosphate hydrolases"/>
    <property type="match status" value="1"/>
</dbReference>
<dbReference type="Pfam" id="PF01926">
    <property type="entry name" value="MMR_HSR1"/>
    <property type="match status" value="1"/>
</dbReference>
<evidence type="ECO:0000256" key="3">
    <source>
        <dbReference type="ARBA" id="ARBA00022741"/>
    </source>
</evidence>
<dbReference type="InterPro" id="IPR004044">
    <property type="entry name" value="KH_dom_type_2"/>
</dbReference>
<dbReference type="PROSITE" id="PS50823">
    <property type="entry name" value="KH_TYPE_2"/>
    <property type="match status" value="1"/>
</dbReference>
<dbReference type="InterPro" id="IPR005662">
    <property type="entry name" value="GTPase_Era-like"/>
</dbReference>
<sequence length="293" mass="33648">MHKAGFVNIIGNPNVGKSTLMNAFVGEKLSIITSKAQTTRHRIFGIVSGDDFQVVFSDTPGIIKPSYALQASMMDFVKSAFEDADILIYMVEIGEKELKDEVFFNRINKLEVPVLLLINKVDTSDQSTLEEQVAYWKEKVPRAEIFPISALCNFQTEVVFNRIIELLPESPAFFPKDQLTDKPERFFVNEIIREKILLHYKKEIPYSVEVETESFADSETIIHIRSVIMVERESQKGIIIGHKGEALKRVGVEARVDLEKFFGKQIHLELFVKVNKDWRSNARQLRRFGYDTN</sequence>
<dbReference type="InterPro" id="IPR030388">
    <property type="entry name" value="G_ERA_dom"/>
</dbReference>
<dbReference type="RefSeq" id="WP_198466908.1">
    <property type="nucleotide sequence ID" value="NZ_JAEFDC010000008.1"/>
</dbReference>
<dbReference type="PANTHER" id="PTHR42698">
    <property type="entry name" value="GTPASE ERA"/>
    <property type="match status" value="1"/>
</dbReference>
<keyword evidence="6" id="KW-0699">rRNA-binding</keyword>
<feature type="binding site" evidence="6">
    <location>
        <begin position="58"/>
        <end position="62"/>
    </location>
    <ligand>
        <name>GTP</name>
        <dbReference type="ChEBI" id="CHEBI:37565"/>
    </ligand>
</feature>
<evidence type="ECO:0000313" key="11">
    <source>
        <dbReference type="EMBL" id="MBI1647291.1"/>
    </source>
</evidence>
<feature type="region of interest" description="G1" evidence="7">
    <location>
        <begin position="11"/>
        <end position="18"/>
    </location>
</feature>
<comment type="caution">
    <text evidence="11">The sequence shown here is derived from an EMBL/GenBank/DDBJ whole genome shotgun (WGS) entry which is preliminary data.</text>
</comment>
<evidence type="ECO:0000256" key="5">
    <source>
        <dbReference type="ARBA" id="ARBA00023134"/>
    </source>
</evidence>
<dbReference type="Pfam" id="PF07650">
    <property type="entry name" value="KH_2"/>
    <property type="match status" value="1"/>
</dbReference>
<dbReference type="SUPFAM" id="SSF54814">
    <property type="entry name" value="Prokaryotic type KH domain (KH-domain type II)"/>
    <property type="match status" value="1"/>
</dbReference>
<gene>
    <name evidence="6 11" type="primary">era</name>
    <name evidence="11" type="ORF">I7X30_09500</name>
</gene>
<evidence type="ECO:0000256" key="1">
    <source>
        <dbReference type="ARBA" id="ARBA00007921"/>
    </source>
</evidence>
<dbReference type="Proteomes" id="UP000641139">
    <property type="component" value="Unassembled WGS sequence"/>
</dbReference>
<dbReference type="EMBL" id="JAEFDC010000008">
    <property type="protein sequence ID" value="MBI1647291.1"/>
    <property type="molecule type" value="Genomic_DNA"/>
</dbReference>
<comment type="function">
    <text evidence="6">An essential GTPase that binds both GDP and GTP, with rapid nucleotide exchange. Plays a role in 16S rRNA processing and 30S ribosomal subunit biogenesis and possibly also in cell cycle regulation and energy metabolism.</text>
</comment>
<keyword evidence="5 6" id="KW-0342">GTP-binding</keyword>
<name>A0ABS0SND5_9FLAO</name>
<accession>A0ABS0SND5</accession>
<evidence type="ECO:0000256" key="2">
    <source>
        <dbReference type="ARBA" id="ARBA00020484"/>
    </source>
</evidence>
<dbReference type="SUPFAM" id="SSF52540">
    <property type="entry name" value="P-loop containing nucleoside triphosphate hydrolases"/>
    <property type="match status" value="1"/>
</dbReference>
<dbReference type="NCBIfam" id="TIGR00436">
    <property type="entry name" value="era"/>
    <property type="match status" value="1"/>
</dbReference>
<dbReference type="NCBIfam" id="TIGR00231">
    <property type="entry name" value="small_GTP"/>
    <property type="match status" value="1"/>
</dbReference>
<feature type="region of interest" description="G3" evidence="7">
    <location>
        <begin position="58"/>
        <end position="61"/>
    </location>
</feature>
<dbReference type="InterPro" id="IPR015946">
    <property type="entry name" value="KH_dom-like_a/b"/>
</dbReference>
<dbReference type="InterPro" id="IPR005225">
    <property type="entry name" value="Small_GTP-bd"/>
</dbReference>
<feature type="domain" description="Era-type G" evidence="10">
    <location>
        <begin position="3"/>
        <end position="169"/>
    </location>
</feature>
<dbReference type="NCBIfam" id="NF000908">
    <property type="entry name" value="PRK00089.1"/>
    <property type="match status" value="1"/>
</dbReference>
<feature type="domain" description="KH type-2" evidence="9">
    <location>
        <begin position="200"/>
        <end position="276"/>
    </location>
</feature>
<feature type="binding site" evidence="6">
    <location>
        <begin position="11"/>
        <end position="18"/>
    </location>
    <ligand>
        <name>GTP</name>
        <dbReference type="ChEBI" id="CHEBI:37565"/>
    </ligand>
</feature>
<evidence type="ECO:0000256" key="6">
    <source>
        <dbReference type="HAMAP-Rule" id="MF_00367"/>
    </source>
</evidence>
<keyword evidence="12" id="KW-1185">Reference proteome</keyword>
<comment type="subcellular location">
    <subcellularLocation>
        <location evidence="6">Cytoplasm</location>
    </subcellularLocation>
    <subcellularLocation>
        <location evidence="6">Cell membrane</location>
        <topology evidence="6">Peripheral membrane protein</topology>
    </subcellularLocation>
</comment>
<proteinExistence type="inferred from homology"/>
<dbReference type="PANTHER" id="PTHR42698:SF1">
    <property type="entry name" value="GTPASE ERA, MITOCHONDRIAL"/>
    <property type="match status" value="1"/>
</dbReference>
<keyword evidence="6" id="KW-0690">Ribosome biogenesis</keyword>
<feature type="region of interest" description="G5" evidence="7">
    <location>
        <begin position="148"/>
        <end position="150"/>
    </location>
</feature>
<evidence type="ECO:0000256" key="8">
    <source>
        <dbReference type="RuleBase" id="RU003761"/>
    </source>
</evidence>
<keyword evidence="4 6" id="KW-0694">RNA-binding</keyword>
<keyword evidence="3 6" id="KW-0547">Nucleotide-binding</keyword>
<evidence type="ECO:0000259" key="9">
    <source>
        <dbReference type="PROSITE" id="PS50823"/>
    </source>
</evidence>
<dbReference type="CDD" id="cd22534">
    <property type="entry name" value="KH-II_Era"/>
    <property type="match status" value="1"/>
</dbReference>
<dbReference type="HAMAP" id="MF_00367">
    <property type="entry name" value="GTPase_Era"/>
    <property type="match status" value="1"/>
</dbReference>
<dbReference type="CDD" id="cd04163">
    <property type="entry name" value="Era"/>
    <property type="match status" value="1"/>
</dbReference>
<dbReference type="PRINTS" id="PR00326">
    <property type="entry name" value="GTP1OBG"/>
</dbReference>
<reference evidence="11 12" key="1">
    <citation type="journal article" date="2021" name="Int. J. Syst. Evol. Microbiol.">
        <title>Capnocytophaga periodontitidis sp. nov., isolated from subgingival plaque of periodontitis patient.</title>
        <authorList>
            <person name="Zhang Y."/>
            <person name="Qiao D."/>
            <person name="Shi W."/>
            <person name="Wu D."/>
            <person name="Cai M."/>
        </authorList>
    </citation>
    <scope>NUCLEOTIDE SEQUENCE [LARGE SCALE GENOMIC DNA]</scope>
    <source>
        <strain evidence="11 12">051621</strain>
    </source>
</reference>
<evidence type="ECO:0000313" key="12">
    <source>
        <dbReference type="Proteomes" id="UP000641139"/>
    </source>
</evidence>
<organism evidence="11 12">
    <name type="scientific">Capnocytophaga periodontitidis</name>
    <dbReference type="NCBI Taxonomy" id="2795027"/>
    <lineage>
        <taxon>Bacteria</taxon>
        <taxon>Pseudomonadati</taxon>
        <taxon>Bacteroidota</taxon>
        <taxon>Flavobacteriia</taxon>
        <taxon>Flavobacteriales</taxon>
        <taxon>Flavobacteriaceae</taxon>
        <taxon>Capnocytophaga</taxon>
    </lineage>
</organism>
<protein>
    <recommendedName>
        <fullName evidence="2 6">GTPase Era</fullName>
    </recommendedName>
</protein>
<feature type="region of interest" description="G4" evidence="7">
    <location>
        <begin position="119"/>
        <end position="122"/>
    </location>
</feature>
<comment type="subunit">
    <text evidence="6">Monomer.</text>
</comment>
<evidence type="ECO:0000256" key="7">
    <source>
        <dbReference type="PROSITE-ProRule" id="PRU01050"/>
    </source>
</evidence>
<dbReference type="Gene3D" id="3.30.300.20">
    <property type="match status" value="1"/>
</dbReference>
<evidence type="ECO:0000259" key="10">
    <source>
        <dbReference type="PROSITE" id="PS51713"/>
    </source>
</evidence>
<evidence type="ECO:0000256" key="4">
    <source>
        <dbReference type="ARBA" id="ARBA00022884"/>
    </source>
</evidence>
<keyword evidence="6" id="KW-1003">Cell membrane</keyword>
<dbReference type="InterPro" id="IPR027417">
    <property type="entry name" value="P-loop_NTPase"/>
</dbReference>
<feature type="binding site" evidence="6">
    <location>
        <begin position="119"/>
        <end position="122"/>
    </location>
    <ligand>
        <name>GTP</name>
        <dbReference type="ChEBI" id="CHEBI:37565"/>
    </ligand>
</feature>